<name>A0A8S5LLC7_9CAUD</name>
<evidence type="ECO:0000313" key="1">
    <source>
        <dbReference type="EMBL" id="DAD70758.1"/>
    </source>
</evidence>
<accession>A0A8S5LLC7</accession>
<sequence>MSRTDKQDKIHALYKVLLLFEDLTSLEPTIEEADYTAYCERLSVRFRAIDGEIADTLAGLSKMGLELTHPIIRSCVLRMTNRIERMGD</sequence>
<dbReference type="EMBL" id="BK015870">
    <property type="protein sequence ID" value="DAD70758.1"/>
    <property type="molecule type" value="Genomic_DNA"/>
</dbReference>
<proteinExistence type="predicted"/>
<organism evidence="1">
    <name type="scientific">Siphoviridae sp. ctKcB20</name>
    <dbReference type="NCBI Taxonomy" id="2827568"/>
    <lineage>
        <taxon>Viruses</taxon>
        <taxon>Duplodnaviria</taxon>
        <taxon>Heunggongvirae</taxon>
        <taxon>Uroviricota</taxon>
        <taxon>Caudoviricetes</taxon>
    </lineage>
</organism>
<protein>
    <submittedName>
        <fullName evidence="1">Uncharacterized protein</fullName>
    </submittedName>
</protein>
<reference evidence="1" key="1">
    <citation type="journal article" date="2021" name="Proc. Natl. Acad. Sci. U.S.A.">
        <title>A Catalog of Tens of Thousands of Viruses from Human Metagenomes Reveals Hidden Associations with Chronic Diseases.</title>
        <authorList>
            <person name="Tisza M.J."/>
            <person name="Buck C.B."/>
        </authorList>
    </citation>
    <scope>NUCLEOTIDE SEQUENCE</scope>
    <source>
        <strain evidence="1">CtKcB20</strain>
    </source>
</reference>